<evidence type="ECO:0000256" key="2">
    <source>
        <dbReference type="ARBA" id="ARBA00022771"/>
    </source>
</evidence>
<evidence type="ECO:0000313" key="7">
    <source>
        <dbReference type="EMBL" id="KAF2876987.1"/>
    </source>
</evidence>
<evidence type="ECO:0000256" key="5">
    <source>
        <dbReference type="SAM" id="MobiDB-lite"/>
    </source>
</evidence>
<feature type="region of interest" description="Disordered" evidence="5">
    <location>
        <begin position="19"/>
        <end position="57"/>
    </location>
</feature>
<feature type="region of interest" description="Disordered" evidence="5">
    <location>
        <begin position="351"/>
        <end position="378"/>
    </location>
</feature>
<comment type="caution">
    <text evidence="7">The sequence shown here is derived from an EMBL/GenBank/DDBJ whole genome shotgun (WGS) entry which is preliminary data.</text>
</comment>
<evidence type="ECO:0000256" key="1">
    <source>
        <dbReference type="ARBA" id="ARBA00022723"/>
    </source>
</evidence>
<dbReference type="PROSITE" id="PS50089">
    <property type="entry name" value="ZF_RING_2"/>
    <property type="match status" value="1"/>
</dbReference>
<dbReference type="InterPro" id="IPR001841">
    <property type="entry name" value="Znf_RING"/>
</dbReference>
<dbReference type="Pfam" id="PF13445">
    <property type="entry name" value="zf-RING_UBOX"/>
    <property type="match status" value="1"/>
</dbReference>
<keyword evidence="2 4" id="KW-0863">Zinc-finger</keyword>
<evidence type="ECO:0000259" key="6">
    <source>
        <dbReference type="PROSITE" id="PS50089"/>
    </source>
</evidence>
<dbReference type="InterPro" id="IPR017907">
    <property type="entry name" value="Znf_RING_CS"/>
</dbReference>
<feature type="domain" description="RING-type" evidence="6">
    <location>
        <begin position="81"/>
        <end position="144"/>
    </location>
</feature>
<protein>
    <recommendedName>
        <fullName evidence="6">RING-type domain-containing protein</fullName>
    </recommendedName>
</protein>
<reference evidence="7 8" key="1">
    <citation type="submission" date="2020-01" db="EMBL/GenBank/DDBJ databases">
        <authorList>
            <consortium name="DOE Joint Genome Institute"/>
            <person name="Haridas S."/>
            <person name="Albert R."/>
            <person name="Binder M."/>
            <person name="Bloem J."/>
            <person name="Labutti K."/>
            <person name="Salamov A."/>
            <person name="Andreopoulos B."/>
            <person name="Baker S.E."/>
            <person name="Barry K."/>
            <person name="Bills G."/>
            <person name="Bluhm B.H."/>
            <person name="Cannon C."/>
            <person name="Castanera R."/>
            <person name="Culley D.E."/>
            <person name="Daum C."/>
            <person name="Ezra D."/>
            <person name="Gonzalez J.B."/>
            <person name="Henrissat B."/>
            <person name="Kuo A."/>
            <person name="Liang C."/>
            <person name="Lipzen A."/>
            <person name="Lutzoni F."/>
            <person name="Magnuson J."/>
            <person name="Mondo S."/>
            <person name="Nolan M."/>
            <person name="Ohm R."/>
            <person name="Pangilinan J."/>
            <person name="Park H.-J.H."/>
            <person name="Ramirez L."/>
            <person name="Alfaro M."/>
            <person name="Sun H."/>
            <person name="Tritt A."/>
            <person name="Yoshinaga Y."/>
            <person name="Zwiers L.-H.L."/>
            <person name="Turgeon B.G."/>
            <person name="Goodwin S.B."/>
            <person name="Spatafora J.W."/>
            <person name="Crous P.W."/>
            <person name="Grigoriev I.V."/>
        </authorList>
    </citation>
    <scope>NUCLEOTIDE SEQUENCE [LARGE SCALE GENOMIC DNA]</scope>
    <source>
        <strain evidence="7 8">CBS 611.86</strain>
    </source>
</reference>
<keyword evidence="3" id="KW-0862">Zinc</keyword>
<proteinExistence type="predicted"/>
<dbReference type="InterPro" id="IPR027370">
    <property type="entry name" value="Znf-RING_euk"/>
</dbReference>
<dbReference type="Proteomes" id="UP000481861">
    <property type="component" value="Unassembled WGS sequence"/>
</dbReference>
<dbReference type="PROSITE" id="PS00518">
    <property type="entry name" value="ZF_RING_1"/>
    <property type="match status" value="1"/>
</dbReference>
<gene>
    <name evidence="7" type="ORF">BDV95DRAFT_136041</name>
</gene>
<dbReference type="SUPFAM" id="SSF57850">
    <property type="entry name" value="RING/U-box"/>
    <property type="match status" value="1"/>
</dbReference>
<dbReference type="AlphaFoldDB" id="A0A7C8IP48"/>
<accession>A0A7C8IP48</accession>
<dbReference type="OrthoDB" id="6105938at2759"/>
<evidence type="ECO:0000256" key="3">
    <source>
        <dbReference type="ARBA" id="ARBA00022833"/>
    </source>
</evidence>
<name>A0A7C8IP48_9PLEO</name>
<dbReference type="SMART" id="SM00184">
    <property type="entry name" value="RING"/>
    <property type="match status" value="1"/>
</dbReference>
<dbReference type="InterPro" id="IPR013083">
    <property type="entry name" value="Znf_RING/FYVE/PHD"/>
</dbReference>
<feature type="compositionally biased region" description="Basic and acidic residues" evidence="5">
    <location>
        <begin position="351"/>
        <end position="364"/>
    </location>
</feature>
<dbReference type="Gene3D" id="3.30.40.10">
    <property type="entry name" value="Zinc/RING finger domain, C3HC4 (zinc finger)"/>
    <property type="match status" value="1"/>
</dbReference>
<dbReference type="GO" id="GO:0008270">
    <property type="term" value="F:zinc ion binding"/>
    <property type="evidence" value="ECO:0007669"/>
    <property type="project" value="UniProtKB-KW"/>
</dbReference>
<keyword evidence="8" id="KW-1185">Reference proteome</keyword>
<dbReference type="EMBL" id="JAADJZ010000002">
    <property type="protein sequence ID" value="KAF2876987.1"/>
    <property type="molecule type" value="Genomic_DNA"/>
</dbReference>
<feature type="compositionally biased region" description="Polar residues" evidence="5">
    <location>
        <begin position="19"/>
        <end position="35"/>
    </location>
</feature>
<evidence type="ECO:0000313" key="8">
    <source>
        <dbReference type="Proteomes" id="UP000481861"/>
    </source>
</evidence>
<organism evidence="7 8">
    <name type="scientific">Massariosphaeria phaeospora</name>
    <dbReference type="NCBI Taxonomy" id="100035"/>
    <lineage>
        <taxon>Eukaryota</taxon>
        <taxon>Fungi</taxon>
        <taxon>Dikarya</taxon>
        <taxon>Ascomycota</taxon>
        <taxon>Pezizomycotina</taxon>
        <taxon>Dothideomycetes</taxon>
        <taxon>Pleosporomycetidae</taxon>
        <taxon>Pleosporales</taxon>
        <taxon>Pleosporales incertae sedis</taxon>
        <taxon>Massariosphaeria</taxon>
    </lineage>
</organism>
<evidence type="ECO:0000256" key="4">
    <source>
        <dbReference type="PROSITE-ProRule" id="PRU00175"/>
    </source>
</evidence>
<keyword evidence="1" id="KW-0479">Metal-binding</keyword>
<sequence>MVLRELCSLYSRDDWVKPSQESATSNDVVAQWTSGSRKRAAPTPEPTPAADLPKRSASATCPHTMTAVRSSRRLAEDKKQCPICLDDYFDTPEGRDRVTPVKMPCQHIFCRSCIEMHLSSSITCALPWCETRLPLQPDSCELCRYWEQTHADSLIVTIRATEMSRSIKDTLQQLAQDDDFFALPKRTQGRLLAHVRETLTRYEYQFHYGADLAEILDPFLLAVNVADAREHYGPELYAPAPDPSRFPARENDPDDYPAGQEPWIAAFFRQWALDYEHEYGEAKEGWGMWSRKDGNNADWSWEWPYKRIVAHKTGEDGAIVYLVKWVGKRYAESWIGRELLDEAGREEYDRVKGVVHPAQDEPERKRKTRKVGKRGRSG</sequence>
<feature type="compositionally biased region" description="Basic residues" evidence="5">
    <location>
        <begin position="365"/>
        <end position="378"/>
    </location>
</feature>